<dbReference type="Proteomes" id="UP000448943">
    <property type="component" value="Unassembled WGS sequence"/>
</dbReference>
<name>A0A6N9Q1A4_9BACL</name>
<dbReference type="EMBL" id="SIJB01000019">
    <property type="protein sequence ID" value="NBI28972.1"/>
    <property type="molecule type" value="Genomic_DNA"/>
</dbReference>
<dbReference type="PANTHER" id="PTHR40072">
    <property type="entry name" value="MOLYBDOPTERIN-GUANINE DINUCLEOTIDE BIOSYNTHESIS ADAPTER PROTEIN-RELATED"/>
    <property type="match status" value="1"/>
</dbReference>
<accession>A0A6N9Q1A4</accession>
<reference evidence="2 3" key="1">
    <citation type="submission" date="2019-01" db="EMBL/GenBank/DDBJ databases">
        <title>Chengkuizengella sp. nov., isolated from deep-sea sediment of East Pacific Ocean.</title>
        <authorList>
            <person name="Yang J."/>
            <person name="Lai Q."/>
            <person name="Shao Z."/>
        </authorList>
    </citation>
    <scope>NUCLEOTIDE SEQUENCE [LARGE SCALE GENOMIC DNA]</scope>
    <source>
        <strain evidence="2 3">YPA3-1-1</strain>
    </source>
</reference>
<dbReference type="NCBIfam" id="TIGR00176">
    <property type="entry name" value="mobB"/>
    <property type="match status" value="1"/>
</dbReference>
<comment type="caution">
    <text evidence="2">The sequence shown here is derived from an EMBL/GenBank/DDBJ whole genome shotgun (WGS) entry which is preliminary data.</text>
</comment>
<feature type="domain" description="Molybdopterin-guanine dinucleotide biosynthesis protein B (MobB)" evidence="1">
    <location>
        <begin position="6"/>
        <end position="135"/>
    </location>
</feature>
<keyword evidence="3" id="KW-1185">Reference proteome</keyword>
<evidence type="ECO:0000259" key="1">
    <source>
        <dbReference type="Pfam" id="PF03205"/>
    </source>
</evidence>
<dbReference type="RefSeq" id="WP_160645772.1">
    <property type="nucleotide sequence ID" value="NZ_SIJB01000019.1"/>
</dbReference>
<organism evidence="2 3">
    <name type="scientific">Chengkuizengella marina</name>
    <dbReference type="NCBI Taxonomy" id="2507566"/>
    <lineage>
        <taxon>Bacteria</taxon>
        <taxon>Bacillati</taxon>
        <taxon>Bacillota</taxon>
        <taxon>Bacilli</taxon>
        <taxon>Bacillales</taxon>
        <taxon>Paenibacillaceae</taxon>
        <taxon>Chengkuizengella</taxon>
    </lineage>
</organism>
<dbReference type="GO" id="GO:0005525">
    <property type="term" value="F:GTP binding"/>
    <property type="evidence" value="ECO:0007669"/>
    <property type="project" value="InterPro"/>
</dbReference>
<protein>
    <submittedName>
        <fullName evidence="2">Molybdopterin-guanine dinucleotide biosynthesis protein B</fullName>
    </submittedName>
</protein>
<dbReference type="PANTHER" id="PTHR40072:SF1">
    <property type="entry name" value="MOLYBDOPTERIN-GUANINE DINUCLEOTIDE BIOSYNTHESIS ADAPTER PROTEIN"/>
    <property type="match status" value="1"/>
</dbReference>
<dbReference type="InterPro" id="IPR052539">
    <property type="entry name" value="MGD_biosynthesis_adapter"/>
</dbReference>
<evidence type="ECO:0000313" key="3">
    <source>
        <dbReference type="Proteomes" id="UP000448943"/>
    </source>
</evidence>
<sequence>MKKPKVIQVVGYKNTGKTTLICKLIEKLQSAGYMVGVIKHDAHEFELDMEGRDTWMYQKAGAHSIAITSDKGNETCIIHKKYTPLNEIIKNMKDKDIIIVEGFKLEKYQKIVMIKSEDDIELLSSLENVIAAVTWIPVEFNEIPVFSINDIHSISSVIYPEK</sequence>
<dbReference type="AlphaFoldDB" id="A0A6N9Q1A4"/>
<proteinExistence type="predicted"/>
<evidence type="ECO:0000313" key="2">
    <source>
        <dbReference type="EMBL" id="NBI28972.1"/>
    </source>
</evidence>
<dbReference type="Gene3D" id="3.40.50.300">
    <property type="entry name" value="P-loop containing nucleotide triphosphate hydrolases"/>
    <property type="match status" value="1"/>
</dbReference>
<dbReference type="CDD" id="cd03116">
    <property type="entry name" value="MobB"/>
    <property type="match status" value="1"/>
</dbReference>
<dbReference type="GO" id="GO:0006777">
    <property type="term" value="P:Mo-molybdopterin cofactor biosynthetic process"/>
    <property type="evidence" value="ECO:0007669"/>
    <property type="project" value="InterPro"/>
</dbReference>
<dbReference type="OrthoDB" id="9786803at2"/>
<dbReference type="Pfam" id="PF03205">
    <property type="entry name" value="MobB"/>
    <property type="match status" value="1"/>
</dbReference>
<dbReference type="SUPFAM" id="SSF52540">
    <property type="entry name" value="P-loop containing nucleoside triphosphate hydrolases"/>
    <property type="match status" value="1"/>
</dbReference>
<gene>
    <name evidence="2" type="primary">mobB</name>
    <name evidence="2" type="ORF">ERL59_08365</name>
</gene>
<dbReference type="InterPro" id="IPR004435">
    <property type="entry name" value="MobB_dom"/>
</dbReference>
<dbReference type="InterPro" id="IPR027417">
    <property type="entry name" value="P-loop_NTPase"/>
</dbReference>